<dbReference type="InterPro" id="IPR005532">
    <property type="entry name" value="SUMF_dom"/>
</dbReference>
<evidence type="ECO:0000259" key="2">
    <source>
        <dbReference type="Pfam" id="PF03781"/>
    </source>
</evidence>
<dbReference type="Pfam" id="PF03781">
    <property type="entry name" value="FGE-sulfatase"/>
    <property type="match status" value="1"/>
</dbReference>
<dbReference type="OrthoDB" id="9806479at2"/>
<dbReference type="AlphaFoldDB" id="A0A1M6P9B1"/>
<feature type="region of interest" description="Disordered" evidence="1">
    <location>
        <begin position="1"/>
        <end position="61"/>
    </location>
</feature>
<dbReference type="STRING" id="1121393.SAMN02745216_02761"/>
<dbReference type="PANTHER" id="PTHR23150">
    <property type="entry name" value="SULFATASE MODIFYING FACTOR 1, 2"/>
    <property type="match status" value="1"/>
</dbReference>
<dbReference type="PANTHER" id="PTHR23150:SF19">
    <property type="entry name" value="FORMYLGLYCINE-GENERATING ENZYME"/>
    <property type="match status" value="1"/>
</dbReference>
<feature type="region of interest" description="Disordered" evidence="1">
    <location>
        <begin position="154"/>
        <end position="201"/>
    </location>
</feature>
<dbReference type="InterPro" id="IPR016187">
    <property type="entry name" value="CTDL_fold"/>
</dbReference>
<reference evidence="4" key="1">
    <citation type="submission" date="2016-11" db="EMBL/GenBank/DDBJ databases">
        <authorList>
            <person name="Varghese N."/>
            <person name="Submissions S."/>
        </authorList>
    </citation>
    <scope>NUCLEOTIDE SEQUENCE [LARGE SCALE GENOMIC DNA]</scope>
    <source>
        <strain evidence="4">DSM 16219</strain>
    </source>
</reference>
<keyword evidence="4" id="KW-1185">Reference proteome</keyword>
<evidence type="ECO:0000313" key="4">
    <source>
        <dbReference type="Proteomes" id="UP000183994"/>
    </source>
</evidence>
<feature type="non-terminal residue" evidence="3">
    <location>
        <position position="1"/>
    </location>
</feature>
<dbReference type="InterPro" id="IPR042095">
    <property type="entry name" value="SUMF_sf"/>
</dbReference>
<gene>
    <name evidence="3" type="ORF">SAMN02745216_02761</name>
</gene>
<feature type="compositionally biased region" description="Acidic residues" evidence="1">
    <location>
        <begin position="1"/>
        <end position="52"/>
    </location>
</feature>
<dbReference type="Proteomes" id="UP000183994">
    <property type="component" value="Unassembled WGS sequence"/>
</dbReference>
<dbReference type="SUPFAM" id="SSF56436">
    <property type="entry name" value="C-type lectin-like"/>
    <property type="match status" value="1"/>
</dbReference>
<sequence length="522" mass="58217">EESGSEEEKEAGGEDLEIVELDEDEDLEVEDVEEGEGEEGEGEEGEEVGEPDADVRFEDLDDDVEIIDTDELEYEDIEEEPESIEEDDDVEIVELDDDEELVDVEDWEGDEAALDDDVEIVDAPEDGLEEIDELEDDADIVEDGIDADVEELEGDLEDVEGMDDDEELEEVEEALSDEEGEPTEGDGFGDGDVEEEDEEEFEEVGFLDDDEELEILDDDMDLEEVEEAPEQGAMEPSMGALGADDSLEVEEDKARVLAEQFDGFLGSMEKAYNQYLLIPEGRYVVGCKSPGKGDRPRQKIDMPPFYMGKFPVTNALFEIFVEKTGYTTTAEEKGYSMVYKSRYEKITDPRTGKTHVRYNQSRSCEKVEGANWYQPLGPGSTLYRKRNHPVVHVSRRDAIAFAAWTGKKLPGEDEWEAAARTIKGLIYPWGSEWEEGRANTEEAKIGDTCPVEHLPNTNALNISGMAGNILEWTADLADSDKPEVFVVKGSAWISSPPAPLYARTFCKGSETSNILGFRCVAI</sequence>
<dbReference type="GO" id="GO:0120147">
    <property type="term" value="F:formylglycine-generating oxidase activity"/>
    <property type="evidence" value="ECO:0007669"/>
    <property type="project" value="TreeGrafter"/>
</dbReference>
<dbReference type="RefSeq" id="WP_073476742.1">
    <property type="nucleotide sequence ID" value="NZ_FQZU01000017.1"/>
</dbReference>
<dbReference type="EMBL" id="FQZU01000017">
    <property type="protein sequence ID" value="SHK04541.1"/>
    <property type="molecule type" value="Genomic_DNA"/>
</dbReference>
<proteinExistence type="predicted"/>
<feature type="domain" description="Sulfatase-modifying factor enzyme-like" evidence="2">
    <location>
        <begin position="274"/>
        <end position="520"/>
    </location>
</feature>
<name>A0A1M6P9B1_9BACT</name>
<evidence type="ECO:0000313" key="3">
    <source>
        <dbReference type="EMBL" id="SHK04541.1"/>
    </source>
</evidence>
<protein>
    <submittedName>
        <fullName evidence="3">Formylglycine-generating enzyme, required for sulfatase activity, contains SUMF1/FGE domain</fullName>
    </submittedName>
</protein>
<evidence type="ECO:0000256" key="1">
    <source>
        <dbReference type="SAM" id="MobiDB-lite"/>
    </source>
</evidence>
<dbReference type="Gene3D" id="3.90.1580.10">
    <property type="entry name" value="paralog of FGE (formylglycine-generating enzyme)"/>
    <property type="match status" value="1"/>
</dbReference>
<organism evidence="3 4">
    <name type="scientific">Desulfatibacillum alkenivorans DSM 16219</name>
    <dbReference type="NCBI Taxonomy" id="1121393"/>
    <lineage>
        <taxon>Bacteria</taxon>
        <taxon>Pseudomonadati</taxon>
        <taxon>Thermodesulfobacteriota</taxon>
        <taxon>Desulfobacteria</taxon>
        <taxon>Desulfobacterales</taxon>
        <taxon>Desulfatibacillaceae</taxon>
        <taxon>Desulfatibacillum</taxon>
    </lineage>
</organism>
<accession>A0A1M6P9B1</accession>
<dbReference type="InterPro" id="IPR051043">
    <property type="entry name" value="Sulfatase_Mod_Factor_Kinase"/>
</dbReference>